<dbReference type="AlphaFoldDB" id="A0A016S443"/>
<feature type="chain" id="PRO_5001489007" description="Secreted protein" evidence="2">
    <location>
        <begin position="20"/>
        <end position="89"/>
    </location>
</feature>
<dbReference type="OrthoDB" id="5837425at2759"/>
<evidence type="ECO:0000256" key="2">
    <source>
        <dbReference type="SAM" id="SignalP"/>
    </source>
</evidence>
<keyword evidence="4" id="KW-1185">Reference proteome</keyword>
<feature type="region of interest" description="Disordered" evidence="1">
    <location>
        <begin position="67"/>
        <end position="89"/>
    </location>
</feature>
<feature type="signal peptide" evidence="2">
    <location>
        <begin position="1"/>
        <end position="19"/>
    </location>
</feature>
<accession>A0A016S443</accession>
<evidence type="ECO:0000256" key="1">
    <source>
        <dbReference type="SAM" id="MobiDB-lite"/>
    </source>
</evidence>
<comment type="caution">
    <text evidence="3">The sequence shown here is derived from an EMBL/GenBank/DDBJ whole genome shotgun (WGS) entry which is preliminary data.</text>
</comment>
<sequence length="89" mass="10564">MFFFHVCFYLLFILWCSGARHSRTLTMFSRISSDLDVPSKRAKGRLKRWLDTIHADLKLAGIHPDQAHDRTKWRPKLTNADHASRREKR</sequence>
<dbReference type="EMBL" id="JARK01001642">
    <property type="protein sequence ID" value="EYB84999.1"/>
    <property type="molecule type" value="Genomic_DNA"/>
</dbReference>
<proteinExistence type="predicted"/>
<keyword evidence="2" id="KW-0732">Signal</keyword>
<evidence type="ECO:0000313" key="4">
    <source>
        <dbReference type="Proteomes" id="UP000024635"/>
    </source>
</evidence>
<gene>
    <name evidence="3" type="primary">Acey_s0306.g1995</name>
    <name evidence="3" type="ORF">Y032_0306g1995</name>
</gene>
<organism evidence="3 4">
    <name type="scientific">Ancylostoma ceylanicum</name>
    <dbReference type="NCBI Taxonomy" id="53326"/>
    <lineage>
        <taxon>Eukaryota</taxon>
        <taxon>Metazoa</taxon>
        <taxon>Ecdysozoa</taxon>
        <taxon>Nematoda</taxon>
        <taxon>Chromadorea</taxon>
        <taxon>Rhabditida</taxon>
        <taxon>Rhabditina</taxon>
        <taxon>Rhabditomorpha</taxon>
        <taxon>Strongyloidea</taxon>
        <taxon>Ancylostomatidae</taxon>
        <taxon>Ancylostomatinae</taxon>
        <taxon>Ancylostoma</taxon>
    </lineage>
</organism>
<name>A0A016S443_9BILA</name>
<reference evidence="4" key="1">
    <citation type="journal article" date="2015" name="Nat. Genet.">
        <title>The genome and transcriptome of the zoonotic hookworm Ancylostoma ceylanicum identify infection-specific gene families.</title>
        <authorList>
            <person name="Schwarz E.M."/>
            <person name="Hu Y."/>
            <person name="Antoshechkin I."/>
            <person name="Miller M.M."/>
            <person name="Sternberg P.W."/>
            <person name="Aroian R.V."/>
        </authorList>
    </citation>
    <scope>NUCLEOTIDE SEQUENCE</scope>
    <source>
        <strain evidence="4">HY135</strain>
    </source>
</reference>
<evidence type="ECO:0000313" key="3">
    <source>
        <dbReference type="EMBL" id="EYB84999.1"/>
    </source>
</evidence>
<protein>
    <recommendedName>
        <fullName evidence="5">Secreted protein</fullName>
    </recommendedName>
</protein>
<dbReference type="Proteomes" id="UP000024635">
    <property type="component" value="Unassembled WGS sequence"/>
</dbReference>
<evidence type="ECO:0008006" key="5">
    <source>
        <dbReference type="Google" id="ProtNLM"/>
    </source>
</evidence>